<accession>A0A9W4TMM4</accession>
<comment type="caution">
    <text evidence="1">The sequence shown here is derived from an EMBL/GenBank/DDBJ whole genome shotgun (WGS) entry which is preliminary data.</text>
</comment>
<reference evidence="1" key="1">
    <citation type="submission" date="2022-10" db="EMBL/GenBank/DDBJ databases">
        <authorList>
            <person name="Botero Cardona J."/>
        </authorList>
    </citation>
    <scope>NUCLEOTIDE SEQUENCE</scope>
    <source>
        <strain evidence="1">LMG 31819</strain>
        <strain evidence="2">R-53529</strain>
    </source>
</reference>
<dbReference type="Proteomes" id="UP001154259">
    <property type="component" value="Unassembled WGS sequence"/>
</dbReference>
<proteinExistence type="predicted"/>
<dbReference type="EMBL" id="CAMXCS010000001">
    <property type="protein sequence ID" value="CAI3935499.1"/>
    <property type="molecule type" value="Genomic_DNA"/>
</dbReference>
<dbReference type="EMBL" id="CAMXCM010000001">
    <property type="protein sequence ID" value="CAI3925461.1"/>
    <property type="molecule type" value="Genomic_DNA"/>
</dbReference>
<dbReference type="Proteomes" id="UP001154255">
    <property type="component" value="Unassembled WGS sequence"/>
</dbReference>
<name>A0A9W4TMM4_9PROT</name>
<organism evidence="1 3">
    <name type="scientific">Commensalibacter communis</name>
    <dbReference type="NCBI Taxonomy" id="2972786"/>
    <lineage>
        <taxon>Bacteria</taxon>
        <taxon>Pseudomonadati</taxon>
        <taxon>Pseudomonadota</taxon>
        <taxon>Alphaproteobacteria</taxon>
        <taxon>Acetobacterales</taxon>
        <taxon>Acetobacteraceae</taxon>
    </lineage>
</organism>
<gene>
    <name evidence="2" type="ORF">R53529_LOCUS788</name>
    <name evidence="1" type="ORF">R53530_LOCUS313</name>
</gene>
<sequence length="32" mass="3917">MHINHMIGIQVLDIFFIRPNIKRALYLEKYTK</sequence>
<dbReference type="AlphaFoldDB" id="A0A9W4TMM4"/>
<keyword evidence="4" id="KW-1185">Reference proteome</keyword>
<evidence type="ECO:0000313" key="3">
    <source>
        <dbReference type="Proteomes" id="UP001154255"/>
    </source>
</evidence>
<protein>
    <submittedName>
        <fullName evidence="1">Uncharacterized protein</fullName>
    </submittedName>
</protein>
<evidence type="ECO:0000313" key="2">
    <source>
        <dbReference type="EMBL" id="CAI3935499.1"/>
    </source>
</evidence>
<evidence type="ECO:0000313" key="4">
    <source>
        <dbReference type="Proteomes" id="UP001154259"/>
    </source>
</evidence>
<evidence type="ECO:0000313" key="1">
    <source>
        <dbReference type="EMBL" id="CAI3925461.1"/>
    </source>
</evidence>